<dbReference type="PANTHER" id="PTHR30055:SF231">
    <property type="entry name" value="TRANSCRIPTIONAL REGULATORY PROTEIN (PROBABLY DEOR-FAMILY)-RELATED"/>
    <property type="match status" value="1"/>
</dbReference>
<dbReference type="InterPro" id="IPR001647">
    <property type="entry name" value="HTH_TetR"/>
</dbReference>
<dbReference type="InterPro" id="IPR036271">
    <property type="entry name" value="Tet_transcr_reg_TetR-rel_C_sf"/>
</dbReference>
<evidence type="ECO:0000313" key="4">
    <source>
        <dbReference type="EMBL" id="MFB9378767.1"/>
    </source>
</evidence>
<dbReference type="InterPro" id="IPR009057">
    <property type="entry name" value="Homeodomain-like_sf"/>
</dbReference>
<accession>A0ABV5LXF4</accession>
<feature type="DNA-binding region" description="H-T-H motif" evidence="2">
    <location>
        <begin position="32"/>
        <end position="51"/>
    </location>
</feature>
<evidence type="ECO:0000256" key="1">
    <source>
        <dbReference type="ARBA" id="ARBA00023125"/>
    </source>
</evidence>
<gene>
    <name evidence="4" type="ORF">ACFFVI_17535</name>
</gene>
<dbReference type="SUPFAM" id="SSF46689">
    <property type="entry name" value="Homeodomain-like"/>
    <property type="match status" value="1"/>
</dbReference>
<dbReference type="PANTHER" id="PTHR30055">
    <property type="entry name" value="HTH-TYPE TRANSCRIPTIONAL REGULATOR RUTR"/>
    <property type="match status" value="1"/>
</dbReference>
<keyword evidence="1 2" id="KW-0238">DNA-binding</keyword>
<dbReference type="SUPFAM" id="SSF48498">
    <property type="entry name" value="Tetracyclin repressor-like, C-terminal domain"/>
    <property type="match status" value="1"/>
</dbReference>
<proteinExistence type="predicted"/>
<evidence type="ECO:0000313" key="5">
    <source>
        <dbReference type="Proteomes" id="UP001589748"/>
    </source>
</evidence>
<feature type="domain" description="HTH tetR-type" evidence="3">
    <location>
        <begin position="9"/>
        <end position="69"/>
    </location>
</feature>
<dbReference type="Proteomes" id="UP001589748">
    <property type="component" value="Unassembled WGS sequence"/>
</dbReference>
<comment type="caution">
    <text evidence="4">The sequence shown here is derived from an EMBL/GenBank/DDBJ whole genome shotgun (WGS) entry which is preliminary data.</text>
</comment>
<protein>
    <submittedName>
        <fullName evidence="4">TetR/AcrR family transcriptional regulator</fullName>
    </submittedName>
</protein>
<dbReference type="Pfam" id="PF00440">
    <property type="entry name" value="TetR_N"/>
    <property type="match status" value="1"/>
</dbReference>
<evidence type="ECO:0000259" key="3">
    <source>
        <dbReference type="PROSITE" id="PS50977"/>
    </source>
</evidence>
<keyword evidence="5" id="KW-1185">Reference proteome</keyword>
<name>A0ABV5LXF4_9ACTN</name>
<dbReference type="EMBL" id="JBHMDM010000011">
    <property type="protein sequence ID" value="MFB9378767.1"/>
    <property type="molecule type" value="Genomic_DNA"/>
</dbReference>
<evidence type="ECO:0000256" key="2">
    <source>
        <dbReference type="PROSITE-ProRule" id="PRU00335"/>
    </source>
</evidence>
<sequence length="208" mass="21598">MNRPRRETGGRREDLVAAAARVLARDGVAATTTRGIAAEAGVPLGTVHYWFAGKDALLHEVALAHTRRVADAAAGEGFGGSAAGEAAARLRAAFAVVRTAGRGERLASLELLSWALRTPGKEDLAAEQVRVAREVAETAIEPWRRRHGGDVANREDGSGADPDLLAVLVAALVDGLATAELADPAGTRAEEVLDLLADLLSGITRTTG</sequence>
<dbReference type="PRINTS" id="PR00455">
    <property type="entry name" value="HTHTETR"/>
</dbReference>
<organism evidence="4 5">
    <name type="scientific">Kineococcus gynurae</name>
    <dbReference type="NCBI Taxonomy" id="452979"/>
    <lineage>
        <taxon>Bacteria</taxon>
        <taxon>Bacillati</taxon>
        <taxon>Actinomycetota</taxon>
        <taxon>Actinomycetes</taxon>
        <taxon>Kineosporiales</taxon>
        <taxon>Kineosporiaceae</taxon>
        <taxon>Kineococcus</taxon>
    </lineage>
</organism>
<reference evidence="4 5" key="1">
    <citation type="submission" date="2024-09" db="EMBL/GenBank/DDBJ databases">
        <authorList>
            <person name="Sun Q."/>
            <person name="Mori K."/>
        </authorList>
    </citation>
    <scope>NUCLEOTIDE SEQUENCE [LARGE SCALE GENOMIC DNA]</scope>
    <source>
        <strain evidence="4 5">TISTR 1856</strain>
    </source>
</reference>
<dbReference type="RefSeq" id="WP_380140304.1">
    <property type="nucleotide sequence ID" value="NZ_JBHLUI010000013.1"/>
</dbReference>
<dbReference type="InterPro" id="IPR050109">
    <property type="entry name" value="HTH-type_TetR-like_transc_reg"/>
</dbReference>
<dbReference type="Gene3D" id="1.10.357.10">
    <property type="entry name" value="Tetracycline Repressor, domain 2"/>
    <property type="match status" value="1"/>
</dbReference>
<dbReference type="PROSITE" id="PS50977">
    <property type="entry name" value="HTH_TETR_2"/>
    <property type="match status" value="1"/>
</dbReference>